<organism evidence="2 3">
    <name type="scientific">Astrephomene gubernaculifera</name>
    <dbReference type="NCBI Taxonomy" id="47775"/>
    <lineage>
        <taxon>Eukaryota</taxon>
        <taxon>Viridiplantae</taxon>
        <taxon>Chlorophyta</taxon>
        <taxon>core chlorophytes</taxon>
        <taxon>Chlorophyceae</taxon>
        <taxon>CS clade</taxon>
        <taxon>Chlamydomonadales</taxon>
        <taxon>Astrephomenaceae</taxon>
        <taxon>Astrephomene</taxon>
    </lineage>
</organism>
<feature type="region of interest" description="Disordered" evidence="1">
    <location>
        <begin position="189"/>
        <end position="225"/>
    </location>
</feature>
<gene>
    <name evidence="2" type="ORF">Agub_g5474</name>
</gene>
<reference evidence="2 3" key="1">
    <citation type="journal article" date="2021" name="Sci. Rep.">
        <title>Genome sequencing of the multicellular alga Astrephomene provides insights into convergent evolution of germ-soma differentiation.</title>
        <authorList>
            <person name="Yamashita S."/>
            <person name="Yamamoto K."/>
            <person name="Matsuzaki R."/>
            <person name="Suzuki S."/>
            <person name="Yamaguchi H."/>
            <person name="Hirooka S."/>
            <person name="Minakuchi Y."/>
            <person name="Miyagishima S."/>
            <person name="Kawachi M."/>
            <person name="Toyoda A."/>
            <person name="Nozaki H."/>
        </authorList>
    </citation>
    <scope>NUCLEOTIDE SEQUENCE [LARGE SCALE GENOMIC DNA]</scope>
    <source>
        <strain evidence="2 3">NIES-4017</strain>
    </source>
</reference>
<evidence type="ECO:0000256" key="1">
    <source>
        <dbReference type="SAM" id="MobiDB-lite"/>
    </source>
</evidence>
<dbReference type="Proteomes" id="UP001054857">
    <property type="component" value="Unassembled WGS sequence"/>
</dbReference>
<feature type="compositionally biased region" description="Polar residues" evidence="1">
    <location>
        <begin position="249"/>
        <end position="263"/>
    </location>
</feature>
<dbReference type="EMBL" id="BMAR01000007">
    <property type="protein sequence ID" value="GFR44269.1"/>
    <property type="molecule type" value="Genomic_DNA"/>
</dbReference>
<accession>A0AAD3HK47</accession>
<name>A0AAD3HK47_9CHLO</name>
<feature type="compositionally biased region" description="Low complexity" evidence="1">
    <location>
        <begin position="328"/>
        <end position="344"/>
    </location>
</feature>
<feature type="region of interest" description="Disordered" evidence="1">
    <location>
        <begin position="246"/>
        <end position="344"/>
    </location>
</feature>
<evidence type="ECO:0000313" key="3">
    <source>
        <dbReference type="Proteomes" id="UP001054857"/>
    </source>
</evidence>
<feature type="region of interest" description="Disordered" evidence="1">
    <location>
        <begin position="41"/>
        <end position="64"/>
    </location>
</feature>
<feature type="non-terminal residue" evidence="2">
    <location>
        <position position="442"/>
    </location>
</feature>
<proteinExistence type="predicted"/>
<keyword evidence="3" id="KW-1185">Reference proteome</keyword>
<feature type="region of interest" description="Disordered" evidence="1">
    <location>
        <begin position="97"/>
        <end position="172"/>
    </location>
</feature>
<feature type="region of interest" description="Disordered" evidence="1">
    <location>
        <begin position="371"/>
        <end position="442"/>
    </location>
</feature>
<feature type="compositionally biased region" description="Low complexity" evidence="1">
    <location>
        <begin position="413"/>
        <end position="426"/>
    </location>
</feature>
<dbReference type="AlphaFoldDB" id="A0AAD3HK47"/>
<feature type="compositionally biased region" description="Low complexity" evidence="1">
    <location>
        <begin position="264"/>
        <end position="280"/>
    </location>
</feature>
<evidence type="ECO:0000313" key="2">
    <source>
        <dbReference type="EMBL" id="GFR44269.1"/>
    </source>
</evidence>
<feature type="compositionally biased region" description="Polar residues" evidence="1">
    <location>
        <begin position="50"/>
        <end position="64"/>
    </location>
</feature>
<feature type="compositionally biased region" description="Low complexity" evidence="1">
    <location>
        <begin position="109"/>
        <end position="150"/>
    </location>
</feature>
<protein>
    <submittedName>
        <fullName evidence="2">Uncharacterized protein</fullName>
    </submittedName>
</protein>
<comment type="caution">
    <text evidence="2">The sequence shown here is derived from an EMBL/GenBank/DDBJ whole genome shotgun (WGS) entry which is preliminary data.</text>
</comment>
<feature type="compositionally biased region" description="Acidic residues" evidence="1">
    <location>
        <begin position="312"/>
        <end position="327"/>
    </location>
</feature>
<sequence length="442" mass="46636">MAGRNHTKKGRDDGFWRRVALALGCVPVYVMARDDRFDAPSEVGLRSGRQENAASIPSGKSPSMNYLADISSSSRPLGIPSWRSANQSRLTVYGSNRIVPHHGANNPGQTQLQQQQSSVHGRQQDSSPLLPSSQPPSASQQAAAATSGSPLSPSTSAVQSDPAPRTSMPRYSLDVNNLRAAYRSIELPEKLQDPSLPSADQPFGLLPCNQTPTDPRRMTRKWSSVKEVRSREEDCACSEAPRRTVLRETWTTEQPEARQQQQESGSTAAAAATAAAADGSSRGGSGHRSHSPLLETKATGSASEVVMRAETIEEAEFMDTDEDDNNNTEEGTPVAGDDEAAVQQAAAASEALAAAVVSAIAEAGLACIEEAASDGSGEDVDKEVQKRDLRPPPLLLPRVQDPNARSQSATGEGPSRSGSSSSSRLDPPLPTASPVALGAIAE</sequence>